<dbReference type="AlphaFoldDB" id="A0A560BM82"/>
<reference evidence="3 4" key="1">
    <citation type="submission" date="2019-06" db="EMBL/GenBank/DDBJ databases">
        <title>Genomic Encyclopedia of Type Strains, Phase IV (KMG-V): Genome sequencing to study the core and pangenomes of soil and plant-associated prokaryotes.</title>
        <authorList>
            <person name="Whitman W."/>
        </authorList>
    </citation>
    <scope>NUCLEOTIDE SEQUENCE [LARGE SCALE GENOMIC DNA]</scope>
    <source>
        <strain evidence="3 4">BR 11650</strain>
    </source>
</reference>
<accession>A0A560BM82</accession>
<dbReference type="Proteomes" id="UP000318529">
    <property type="component" value="Unassembled WGS sequence"/>
</dbReference>
<comment type="caution">
    <text evidence="3">The sequence shown here is derived from an EMBL/GenBank/DDBJ whole genome shotgun (WGS) entry which is preliminary data.</text>
</comment>
<sequence length="615" mass="68933">MASIKGGLRMFLASISVKNYRSIDDSGEVKVERLQAFVGENNAGKSNILRAIACFLSVGAGGVKLEDVRDPKLPIEIEASFAGLTDRERKELRRYLVGDRLTVKKELTLVRDDKADKWKLEVSYRGYMAEPKNWWLSIDKIIEMKGSKPKWEEIAHEVGIFDIAKNSNGKIDKKSYEAAISYIVTHNKDIEFDEPVLSDGKAMGIQQNLLRFLPEFFLLPAITDYADEIDRRSSSTVFRRLMAELSERMLTSDPRYGEIDEAVRKLNDLFNAAEDGGRLAVLQTVETALTENIADLMPSVSSVRLSVEMEQSRELFSRGVSLRVHDGVLTDVLDKGHGLQRSVVFGLLKMLISKSRSGEDGGNSDRPILLGIEEPELYIHPQSQRLIWRVLCGFSKNHQVVYTTHSPAMIDIGCYEGVAIVRKPTASVGTQIHQCDAGVLGSQEEKQGFKLLNSFKLQHNSMFFAREVILVEGEQDEIAIVATGRKLGLFEEFPEEIGWTVVSCDNKEQIPKFQKLLNAYGIPYSVWVELDGLPEDHKKNKTIIDLADGNTLAKMPKRMEDAAGLDAHFSDTFHCRTHFCDPGRITPQLEALVKTLFRTDILLEAAPIEPEGQAI</sequence>
<dbReference type="CDD" id="cd01026">
    <property type="entry name" value="TOPRIM_OLD"/>
    <property type="match status" value="1"/>
</dbReference>
<gene>
    <name evidence="3" type="ORF">FBZ83_1287</name>
</gene>
<evidence type="ECO:0000313" key="3">
    <source>
        <dbReference type="EMBL" id="TWA73733.1"/>
    </source>
</evidence>
<evidence type="ECO:0000313" key="4">
    <source>
        <dbReference type="Proteomes" id="UP000318529"/>
    </source>
</evidence>
<dbReference type="EMBL" id="VITH01000028">
    <property type="protein sequence ID" value="TWA73733.1"/>
    <property type="molecule type" value="Genomic_DNA"/>
</dbReference>
<dbReference type="PANTHER" id="PTHR43581">
    <property type="entry name" value="ATP/GTP PHOSPHATASE"/>
    <property type="match status" value="1"/>
</dbReference>
<feature type="domain" description="Endonuclease GajA/Old nuclease/RecF-like AAA" evidence="1">
    <location>
        <begin position="10"/>
        <end position="410"/>
    </location>
</feature>
<dbReference type="InterPro" id="IPR051396">
    <property type="entry name" value="Bact_Antivir_Def_Nuclease"/>
</dbReference>
<dbReference type="Gene3D" id="3.40.50.300">
    <property type="entry name" value="P-loop containing nucleotide triphosphate hydrolases"/>
    <property type="match status" value="1"/>
</dbReference>
<feature type="domain" description="OLD protein-like TOPRIM" evidence="2">
    <location>
        <begin position="463"/>
        <end position="528"/>
    </location>
</feature>
<organism evidence="3 4">
    <name type="scientific">Azospirillum brasilense</name>
    <dbReference type="NCBI Taxonomy" id="192"/>
    <lineage>
        <taxon>Bacteria</taxon>
        <taxon>Pseudomonadati</taxon>
        <taxon>Pseudomonadota</taxon>
        <taxon>Alphaproteobacteria</taxon>
        <taxon>Rhodospirillales</taxon>
        <taxon>Azospirillaceae</taxon>
        <taxon>Azospirillum</taxon>
    </lineage>
</organism>
<proteinExistence type="predicted"/>
<dbReference type="PANTHER" id="PTHR43581:SF2">
    <property type="entry name" value="EXCINUCLEASE ATPASE SUBUNIT"/>
    <property type="match status" value="1"/>
</dbReference>
<dbReference type="Pfam" id="PF20469">
    <property type="entry name" value="OLD-like_TOPRIM"/>
    <property type="match status" value="1"/>
</dbReference>
<dbReference type="SUPFAM" id="SSF52540">
    <property type="entry name" value="P-loop containing nucleoside triphosphate hydrolases"/>
    <property type="match status" value="1"/>
</dbReference>
<dbReference type="InterPro" id="IPR041685">
    <property type="entry name" value="AAA_GajA/Old/RecF-like"/>
</dbReference>
<dbReference type="InterPro" id="IPR027417">
    <property type="entry name" value="P-loop_NTPase"/>
</dbReference>
<dbReference type="InterPro" id="IPR034139">
    <property type="entry name" value="TOPRIM_OLD"/>
</dbReference>
<evidence type="ECO:0000259" key="1">
    <source>
        <dbReference type="Pfam" id="PF13175"/>
    </source>
</evidence>
<protein>
    <submittedName>
        <fullName evidence="3">AAA ATPase-like protein</fullName>
    </submittedName>
</protein>
<evidence type="ECO:0000259" key="2">
    <source>
        <dbReference type="Pfam" id="PF20469"/>
    </source>
</evidence>
<dbReference type="RefSeq" id="WP_145691036.1">
    <property type="nucleotide sequence ID" value="NZ_VITH01000028.1"/>
</dbReference>
<dbReference type="Pfam" id="PF13175">
    <property type="entry name" value="AAA_15"/>
    <property type="match status" value="1"/>
</dbReference>
<name>A0A560BM82_AZOBR</name>